<feature type="domain" description="FBD" evidence="2">
    <location>
        <begin position="369"/>
        <end position="441"/>
    </location>
</feature>
<evidence type="ECO:0000313" key="3">
    <source>
        <dbReference type="EMBL" id="KAL1206324.1"/>
    </source>
</evidence>
<dbReference type="Pfam" id="PF08387">
    <property type="entry name" value="FBD"/>
    <property type="match status" value="1"/>
</dbReference>
<dbReference type="InterPro" id="IPR036047">
    <property type="entry name" value="F-box-like_dom_sf"/>
</dbReference>
<comment type="caution">
    <text evidence="3">The sequence shown here is derived from an EMBL/GenBank/DDBJ whole genome shotgun (WGS) entry which is preliminary data.</text>
</comment>
<gene>
    <name evidence="3" type="ORF">V5N11_020134</name>
</gene>
<dbReference type="EMBL" id="JBANAX010000501">
    <property type="protein sequence ID" value="KAL1206324.1"/>
    <property type="molecule type" value="Genomic_DNA"/>
</dbReference>
<evidence type="ECO:0000259" key="1">
    <source>
        <dbReference type="SMART" id="SM00256"/>
    </source>
</evidence>
<evidence type="ECO:0000259" key="2">
    <source>
        <dbReference type="SMART" id="SM00579"/>
    </source>
</evidence>
<dbReference type="PANTHER" id="PTHR31900:SF34">
    <property type="entry name" value="EMB|CAB62440.1-RELATED"/>
    <property type="match status" value="1"/>
</dbReference>
<dbReference type="Pfam" id="PF24758">
    <property type="entry name" value="LRR_At5g56370"/>
    <property type="match status" value="1"/>
</dbReference>
<dbReference type="SMART" id="SM00256">
    <property type="entry name" value="FBOX"/>
    <property type="match status" value="1"/>
</dbReference>
<dbReference type="SUPFAM" id="SSF81383">
    <property type="entry name" value="F-box domain"/>
    <property type="match status" value="1"/>
</dbReference>
<dbReference type="CDD" id="cd22160">
    <property type="entry name" value="F-box_AtFBL13-like"/>
    <property type="match status" value="1"/>
</dbReference>
<organism evidence="3 4">
    <name type="scientific">Cardamine amara subsp. amara</name>
    <dbReference type="NCBI Taxonomy" id="228776"/>
    <lineage>
        <taxon>Eukaryota</taxon>
        <taxon>Viridiplantae</taxon>
        <taxon>Streptophyta</taxon>
        <taxon>Embryophyta</taxon>
        <taxon>Tracheophyta</taxon>
        <taxon>Spermatophyta</taxon>
        <taxon>Magnoliopsida</taxon>
        <taxon>eudicotyledons</taxon>
        <taxon>Gunneridae</taxon>
        <taxon>Pentapetalae</taxon>
        <taxon>rosids</taxon>
        <taxon>malvids</taxon>
        <taxon>Brassicales</taxon>
        <taxon>Brassicaceae</taxon>
        <taxon>Cardamineae</taxon>
        <taxon>Cardamine</taxon>
    </lineage>
</organism>
<keyword evidence="4" id="KW-1185">Reference proteome</keyword>
<dbReference type="PANTHER" id="PTHR31900">
    <property type="entry name" value="F-BOX/RNI SUPERFAMILY PROTEIN-RELATED"/>
    <property type="match status" value="1"/>
</dbReference>
<dbReference type="SMART" id="SM00579">
    <property type="entry name" value="FBD"/>
    <property type="match status" value="1"/>
</dbReference>
<reference evidence="3 4" key="1">
    <citation type="submission" date="2024-04" db="EMBL/GenBank/DDBJ databases">
        <title>Genome assembly C_amara_ONT_v2.</title>
        <authorList>
            <person name="Yant L."/>
            <person name="Moore C."/>
            <person name="Slenker M."/>
        </authorList>
    </citation>
    <scope>NUCLEOTIDE SEQUENCE [LARGE SCALE GENOMIC DNA]</scope>
    <source>
        <tissue evidence="3">Leaf</tissue>
    </source>
</reference>
<sequence length="441" mass="50090">MAEEATVCEDRISGLPDDLLVMILDLVPTKDAVATMFLSKRWLSIWTMVRRLEYKDSDDESKKSVWWFLNKSLQLHKAPVINSLCMELGPQCPTSDDVDIGKWVAKAVDCLVDKLKIKLLWSAGPTRLPKSLFSCEYLVELTLSGQILVDVPSSSSSYLPSLTDLQLNCVVYKDEDSLVSFLSSCPILDFLTVKREKDDNVKKFTVKVPSLCDFWYSCGRDDDVVDHTDRCLVVDAPAMSNFRIADFTGASCNVEDMPCLELAQLYVDSCHDDKFLTCFSSVLSLDMYLSDAMIMHCCNTTINFSRLLKLTIRPWGSDWLEPLLLLLGKAPKLKEFLVDYVGLFASQRYIYNNPEDLPFSWNQPSSVPECLSSQLEIFEWIEYGDRVEEKEFLTYILANSKRLKTATISMNADLDIEEQESIIEGLKDIPRVSTTCHLLIK</sequence>
<dbReference type="SUPFAM" id="SSF52047">
    <property type="entry name" value="RNI-like"/>
    <property type="match status" value="1"/>
</dbReference>
<dbReference type="Pfam" id="PF00646">
    <property type="entry name" value="F-box"/>
    <property type="match status" value="1"/>
</dbReference>
<dbReference type="InterPro" id="IPR053781">
    <property type="entry name" value="F-box_AtFBL13-like"/>
</dbReference>
<dbReference type="InterPro" id="IPR055411">
    <property type="entry name" value="LRR_FXL15/At3g58940/PEG3-like"/>
</dbReference>
<dbReference type="InterPro" id="IPR001810">
    <property type="entry name" value="F-box_dom"/>
</dbReference>
<dbReference type="InterPro" id="IPR050232">
    <property type="entry name" value="FBL13/AtMIF1-like"/>
</dbReference>
<feature type="domain" description="F-box" evidence="1">
    <location>
        <begin position="15"/>
        <end position="54"/>
    </location>
</feature>
<proteinExistence type="predicted"/>
<accession>A0ABD1AQ38</accession>
<dbReference type="InterPro" id="IPR006566">
    <property type="entry name" value="FBD"/>
</dbReference>
<name>A0ABD1AQ38_CARAN</name>
<protein>
    <submittedName>
        <fullName evidence="3">FBD-associated F-box protein</fullName>
    </submittedName>
</protein>
<dbReference type="AlphaFoldDB" id="A0ABD1AQ38"/>
<dbReference type="Proteomes" id="UP001558713">
    <property type="component" value="Unassembled WGS sequence"/>
</dbReference>
<evidence type="ECO:0000313" key="4">
    <source>
        <dbReference type="Proteomes" id="UP001558713"/>
    </source>
</evidence>